<dbReference type="SUPFAM" id="SSF48452">
    <property type="entry name" value="TPR-like"/>
    <property type="match status" value="2"/>
</dbReference>
<proteinExistence type="predicted"/>
<sequence length="363" mass="38420">MGLFRANSARKQAAELAKVRKALAKRADQESPEAMALRHRLGLLLVGTGDWPAAEEHYTALAEVQVRVAGEQDPGTLGAWTNLAVARAAQGRIAAGLDLLESTVERYVAAVGPGDPATLQAQVMLSEMLSLAGNYPGALAVLDRHHDGCRAQYGPAAAETVAAGVRRVGVLRTLARFEEAKQLHEELAAHASTPQEQDEARAIELLIKAESGKAHGIRLAARLLAERRPTADSVEVLATVLRRAGEPAEAAVLYRSLLAATPAESPRTWSLAGELARACLESGDLDQAEHLAGGLVESTALPDAHPLKLGFRATLARTARARGRDEEADRELAAVVAGLTEVFGAEHPDTVEAAEWLREGADG</sequence>
<reference evidence="1 2" key="1">
    <citation type="submission" date="2018-09" db="EMBL/GenBank/DDBJ databases">
        <title>YIM PH 21725 draft genome.</title>
        <authorList>
            <person name="Miao C."/>
        </authorList>
    </citation>
    <scope>NUCLEOTIDE SEQUENCE [LARGE SCALE GENOMIC DNA]</scope>
    <source>
        <strain evidence="2">YIM PH21725</strain>
    </source>
</reference>
<dbReference type="OrthoDB" id="3610573at2"/>
<evidence type="ECO:0000313" key="1">
    <source>
        <dbReference type="EMBL" id="RJQ85224.1"/>
    </source>
</evidence>
<dbReference type="Gene3D" id="1.25.40.10">
    <property type="entry name" value="Tetratricopeptide repeat domain"/>
    <property type="match status" value="2"/>
</dbReference>
<keyword evidence="2" id="KW-1185">Reference proteome</keyword>
<gene>
    <name evidence="1" type="ORF">D5S19_14595</name>
</gene>
<dbReference type="PANTHER" id="PTHR46082:SF6">
    <property type="entry name" value="AAA+ ATPASE DOMAIN-CONTAINING PROTEIN-RELATED"/>
    <property type="match status" value="1"/>
</dbReference>
<name>A0A419I4A6_9PSEU</name>
<accession>A0A419I4A6</accession>
<comment type="caution">
    <text evidence="1">The sequence shown here is derived from an EMBL/GenBank/DDBJ whole genome shotgun (WGS) entry which is preliminary data.</text>
</comment>
<dbReference type="Pfam" id="PF13374">
    <property type="entry name" value="TPR_10"/>
    <property type="match status" value="1"/>
</dbReference>
<evidence type="ECO:0000313" key="2">
    <source>
        <dbReference type="Proteomes" id="UP000285112"/>
    </source>
</evidence>
<dbReference type="AlphaFoldDB" id="A0A419I4A6"/>
<dbReference type="Proteomes" id="UP000285112">
    <property type="component" value="Unassembled WGS sequence"/>
</dbReference>
<organism evidence="1 2">
    <name type="scientific">Amycolatopsis panacis</name>
    <dbReference type="NCBI Taxonomy" id="2340917"/>
    <lineage>
        <taxon>Bacteria</taxon>
        <taxon>Bacillati</taxon>
        <taxon>Actinomycetota</taxon>
        <taxon>Actinomycetes</taxon>
        <taxon>Pseudonocardiales</taxon>
        <taxon>Pseudonocardiaceae</taxon>
        <taxon>Amycolatopsis</taxon>
    </lineage>
</organism>
<dbReference type="InterPro" id="IPR011990">
    <property type="entry name" value="TPR-like_helical_dom_sf"/>
</dbReference>
<dbReference type="RefSeq" id="WP_120023887.1">
    <property type="nucleotide sequence ID" value="NZ_QZFV01000080.1"/>
</dbReference>
<protein>
    <submittedName>
        <fullName evidence="1">Tetratricopeptide repeat protein</fullName>
    </submittedName>
</protein>
<dbReference type="PANTHER" id="PTHR46082">
    <property type="entry name" value="ATP/GTP-BINDING PROTEIN-RELATED"/>
    <property type="match status" value="1"/>
</dbReference>
<dbReference type="Pfam" id="PF13424">
    <property type="entry name" value="TPR_12"/>
    <property type="match status" value="1"/>
</dbReference>
<dbReference type="InterPro" id="IPR053137">
    <property type="entry name" value="NLR-like"/>
</dbReference>
<dbReference type="EMBL" id="QZFV01000080">
    <property type="protein sequence ID" value="RJQ85224.1"/>
    <property type="molecule type" value="Genomic_DNA"/>
</dbReference>